<feature type="transmembrane region" description="Helical" evidence="1">
    <location>
        <begin position="250"/>
        <end position="280"/>
    </location>
</feature>
<dbReference type="RefSeq" id="WP_335424265.1">
    <property type="nucleotide sequence ID" value="NZ_JBALHR010000009.1"/>
</dbReference>
<keyword evidence="1" id="KW-0812">Transmembrane</keyword>
<proteinExistence type="predicted"/>
<sequence length="457" mass="48500">MTLRGALALTLICAPGAGLACALPPSIILTLPTGHYMTGAAAAVGLTALWGAFAARLPVFRAHLVLERRVLLPETLTSYLSALALIGLLFIGATGARDPMHNLLTLVVWTGLWVALPLGSLIFGNLWRALNPWTGPVRLTRLALGWQGSIGLSRWGQWPAVAGLLGFGWFMLVSLQPEDPLTLAWVLGSYAAVIFVLAVAEGEDWLQQGEFLTLYLTLLSRISPLWLEIDGNRARLMVGWPGAQVLRMAPLGAAGIAFVTLALAVLTFDGLMETFFWLALIGENPLEFTGRSAVQGVNTAGLLATWALTATTILGSLAAGRWLAGARGAFLAEAGPAMLAFLAIAAGYHAAHYLITLLTAGQYTLSALNDPFFQGDALLGLDPFYVSMGFLTDQGAMTALWNSQFALILGAHLLGLLLALQIGQRIGQGAIAHLPMTVLMIGYTTLGLWLLSQPRGV</sequence>
<name>A0ABU8BZ70_9RHOB</name>
<keyword evidence="3" id="KW-1185">Reference proteome</keyword>
<feature type="transmembrane region" description="Helical" evidence="1">
    <location>
        <begin position="399"/>
        <end position="420"/>
    </location>
</feature>
<feature type="transmembrane region" description="Helical" evidence="1">
    <location>
        <begin position="103"/>
        <end position="127"/>
    </location>
</feature>
<comment type="caution">
    <text evidence="2">The sequence shown here is derived from an EMBL/GenBank/DDBJ whole genome shotgun (WGS) entry which is preliminary data.</text>
</comment>
<dbReference type="PROSITE" id="PS51257">
    <property type="entry name" value="PROKAR_LIPOPROTEIN"/>
    <property type="match status" value="1"/>
</dbReference>
<keyword evidence="1" id="KW-0472">Membrane</keyword>
<reference evidence="2" key="1">
    <citation type="submission" date="2024-02" db="EMBL/GenBank/DDBJ databases">
        <title>Genome sequences of strain Gemmobacter sp. JM10B15.</title>
        <authorList>
            <person name="Zhang M."/>
        </authorList>
    </citation>
    <scope>NUCLEOTIDE SEQUENCE</scope>
    <source>
        <strain evidence="2">JM10B15</strain>
    </source>
</reference>
<evidence type="ECO:0000313" key="3">
    <source>
        <dbReference type="Proteomes" id="UP001431963"/>
    </source>
</evidence>
<feature type="transmembrane region" description="Helical" evidence="1">
    <location>
        <begin position="155"/>
        <end position="175"/>
    </location>
</feature>
<evidence type="ECO:0000256" key="1">
    <source>
        <dbReference type="SAM" id="Phobius"/>
    </source>
</evidence>
<feature type="transmembrane region" description="Helical" evidence="1">
    <location>
        <begin position="76"/>
        <end position="96"/>
    </location>
</feature>
<feature type="transmembrane region" description="Helical" evidence="1">
    <location>
        <begin position="182"/>
        <end position="200"/>
    </location>
</feature>
<dbReference type="Proteomes" id="UP001431963">
    <property type="component" value="Unassembled WGS sequence"/>
</dbReference>
<feature type="transmembrane region" description="Helical" evidence="1">
    <location>
        <begin position="432"/>
        <end position="451"/>
    </location>
</feature>
<keyword evidence="1" id="KW-1133">Transmembrane helix</keyword>
<dbReference type="EMBL" id="JBALHR010000009">
    <property type="protein sequence ID" value="MEH7829329.1"/>
    <property type="molecule type" value="Genomic_DNA"/>
</dbReference>
<accession>A0ABU8BZ70</accession>
<gene>
    <name evidence="2" type="ORF">V6590_14330</name>
</gene>
<feature type="transmembrane region" description="Helical" evidence="1">
    <location>
        <begin position="300"/>
        <end position="324"/>
    </location>
</feature>
<protein>
    <submittedName>
        <fullName evidence="2">Uncharacterized protein</fullName>
    </submittedName>
</protein>
<evidence type="ECO:0000313" key="2">
    <source>
        <dbReference type="EMBL" id="MEH7829329.1"/>
    </source>
</evidence>
<feature type="transmembrane region" description="Helical" evidence="1">
    <location>
        <begin position="336"/>
        <end position="355"/>
    </location>
</feature>
<organism evidence="2 3">
    <name type="scientific">Gemmobacter denitrificans</name>
    <dbReference type="NCBI Taxonomy" id="3123040"/>
    <lineage>
        <taxon>Bacteria</taxon>
        <taxon>Pseudomonadati</taxon>
        <taxon>Pseudomonadota</taxon>
        <taxon>Alphaproteobacteria</taxon>
        <taxon>Rhodobacterales</taxon>
        <taxon>Paracoccaceae</taxon>
        <taxon>Gemmobacter</taxon>
    </lineage>
</organism>